<dbReference type="Proteomes" id="UP000257109">
    <property type="component" value="Unassembled WGS sequence"/>
</dbReference>
<evidence type="ECO:0008006" key="3">
    <source>
        <dbReference type="Google" id="ProtNLM"/>
    </source>
</evidence>
<organism evidence="1 2">
    <name type="scientific">Mucuna pruriens</name>
    <name type="common">Velvet bean</name>
    <name type="synonym">Dolichos pruriens</name>
    <dbReference type="NCBI Taxonomy" id="157652"/>
    <lineage>
        <taxon>Eukaryota</taxon>
        <taxon>Viridiplantae</taxon>
        <taxon>Streptophyta</taxon>
        <taxon>Embryophyta</taxon>
        <taxon>Tracheophyta</taxon>
        <taxon>Spermatophyta</taxon>
        <taxon>Magnoliopsida</taxon>
        <taxon>eudicotyledons</taxon>
        <taxon>Gunneridae</taxon>
        <taxon>Pentapetalae</taxon>
        <taxon>rosids</taxon>
        <taxon>fabids</taxon>
        <taxon>Fabales</taxon>
        <taxon>Fabaceae</taxon>
        <taxon>Papilionoideae</taxon>
        <taxon>50 kb inversion clade</taxon>
        <taxon>NPAAA clade</taxon>
        <taxon>indigoferoid/millettioid clade</taxon>
        <taxon>Phaseoleae</taxon>
        <taxon>Mucuna</taxon>
    </lineage>
</organism>
<accession>A0A371GL86</accession>
<proteinExistence type="predicted"/>
<dbReference type="AlphaFoldDB" id="A0A371GL86"/>
<reference evidence="1" key="1">
    <citation type="submission" date="2018-05" db="EMBL/GenBank/DDBJ databases">
        <title>Draft genome of Mucuna pruriens seed.</title>
        <authorList>
            <person name="Nnadi N.E."/>
            <person name="Vos R."/>
            <person name="Hasami M.H."/>
            <person name="Devisetty U.K."/>
            <person name="Aguiy J.C."/>
        </authorList>
    </citation>
    <scope>NUCLEOTIDE SEQUENCE [LARGE SCALE GENOMIC DNA]</scope>
    <source>
        <strain evidence="1">JCA_2017</strain>
    </source>
</reference>
<protein>
    <recommendedName>
        <fullName evidence="3">Copia protein</fullName>
    </recommendedName>
</protein>
<sequence length="98" mass="11572">MMRYLRRTKGYMLTYRKSKGLEIIMYANSDFAGYQDSKRSTSGYIYMHPTRVQNKQIFIKRIRTSFMLVGPLTKGLIPKKMHLPIFVAQKLESMPDEE</sequence>
<evidence type="ECO:0000313" key="1">
    <source>
        <dbReference type="EMBL" id="RDX91304.1"/>
    </source>
</evidence>
<dbReference type="OrthoDB" id="1645289at2759"/>
<feature type="non-terminal residue" evidence="1">
    <location>
        <position position="1"/>
    </location>
</feature>
<gene>
    <name evidence="1" type="ORF">CR513_26738</name>
</gene>
<comment type="caution">
    <text evidence="1">The sequence shown here is derived from an EMBL/GenBank/DDBJ whole genome shotgun (WGS) entry which is preliminary data.</text>
</comment>
<dbReference type="EMBL" id="QJKJ01005162">
    <property type="protein sequence ID" value="RDX91304.1"/>
    <property type="molecule type" value="Genomic_DNA"/>
</dbReference>
<keyword evidence="2" id="KW-1185">Reference proteome</keyword>
<evidence type="ECO:0000313" key="2">
    <source>
        <dbReference type="Proteomes" id="UP000257109"/>
    </source>
</evidence>
<name>A0A371GL86_MUCPR</name>